<reference evidence="6 7" key="1">
    <citation type="journal article" date="2015" name="Fungal Genet. Biol.">
        <title>Evolution of novel wood decay mechanisms in Agaricales revealed by the genome sequences of Fistulina hepatica and Cylindrobasidium torrendii.</title>
        <authorList>
            <person name="Floudas D."/>
            <person name="Held B.W."/>
            <person name="Riley R."/>
            <person name="Nagy L.G."/>
            <person name="Koehler G."/>
            <person name="Ransdell A.S."/>
            <person name="Younus H."/>
            <person name="Chow J."/>
            <person name="Chiniquy J."/>
            <person name="Lipzen A."/>
            <person name="Tritt A."/>
            <person name="Sun H."/>
            <person name="Haridas S."/>
            <person name="LaButti K."/>
            <person name="Ohm R.A."/>
            <person name="Kues U."/>
            <person name="Blanchette R.A."/>
            <person name="Grigoriev I.V."/>
            <person name="Minto R.E."/>
            <person name="Hibbett D.S."/>
        </authorList>
    </citation>
    <scope>NUCLEOTIDE SEQUENCE [LARGE SCALE GENOMIC DNA]</scope>
    <source>
        <strain evidence="6 7">FP15055 ss-10</strain>
    </source>
</reference>
<accession>A0A0D7BPE7</accession>
<dbReference type="STRING" id="1314674.A0A0D7BPE7"/>
<keyword evidence="4" id="KW-0732">Signal</keyword>
<dbReference type="GO" id="GO:0005576">
    <property type="term" value="C:extracellular region"/>
    <property type="evidence" value="ECO:0007669"/>
    <property type="project" value="UniProtKB-SubCell"/>
</dbReference>
<evidence type="ECO:0000256" key="3">
    <source>
        <dbReference type="ARBA" id="ARBA00022525"/>
    </source>
</evidence>
<protein>
    <submittedName>
        <fullName evidence="6">Uncharacterized protein</fullName>
    </submittedName>
</protein>
<dbReference type="Proteomes" id="UP000054007">
    <property type="component" value="Unassembled WGS sequence"/>
</dbReference>
<dbReference type="OrthoDB" id="958254at2759"/>
<organism evidence="6 7">
    <name type="scientific">Cylindrobasidium torrendii FP15055 ss-10</name>
    <dbReference type="NCBI Taxonomy" id="1314674"/>
    <lineage>
        <taxon>Eukaryota</taxon>
        <taxon>Fungi</taxon>
        <taxon>Dikarya</taxon>
        <taxon>Basidiomycota</taxon>
        <taxon>Agaricomycotina</taxon>
        <taxon>Agaricomycetes</taxon>
        <taxon>Agaricomycetidae</taxon>
        <taxon>Agaricales</taxon>
        <taxon>Marasmiineae</taxon>
        <taxon>Physalacriaceae</taxon>
        <taxon>Cylindrobasidium</taxon>
    </lineage>
</organism>
<evidence type="ECO:0000256" key="1">
    <source>
        <dbReference type="ARBA" id="ARBA00004613"/>
    </source>
</evidence>
<sequence>MREDVKVPVQLAVGSKDPDSLLCENIFDGVWKRVSGKTDLQLLYVAEIDDSEPDFGVVCPQGPSECSGNVHQLCAAKYAPSFPQWWEFIHCSNYHGRNTIGTRQSAFRCANSARIDWNAGFGECSDGEEGVQLLKDNVKEGKELGIERSCSIIINESTVCVRDSTWKECEGGHTANDFVRQINDEFKKIN</sequence>
<gene>
    <name evidence="6" type="ORF">CYLTODRAFT_345879</name>
</gene>
<comment type="similarity">
    <text evidence="2">Belongs to the GILT family.</text>
</comment>
<evidence type="ECO:0000256" key="2">
    <source>
        <dbReference type="ARBA" id="ARBA00005679"/>
    </source>
</evidence>
<dbReference type="Pfam" id="PF03227">
    <property type="entry name" value="GILT"/>
    <property type="match status" value="1"/>
</dbReference>
<evidence type="ECO:0000313" key="6">
    <source>
        <dbReference type="EMBL" id="KIY71466.1"/>
    </source>
</evidence>
<comment type="subcellular location">
    <subcellularLocation>
        <location evidence="1">Secreted</location>
    </subcellularLocation>
</comment>
<dbReference type="EMBL" id="KN880454">
    <property type="protein sequence ID" value="KIY71466.1"/>
    <property type="molecule type" value="Genomic_DNA"/>
</dbReference>
<keyword evidence="7" id="KW-1185">Reference proteome</keyword>
<evidence type="ECO:0000256" key="4">
    <source>
        <dbReference type="ARBA" id="ARBA00022729"/>
    </source>
</evidence>
<dbReference type="GO" id="GO:0016671">
    <property type="term" value="F:oxidoreductase activity, acting on a sulfur group of donors, disulfide as acceptor"/>
    <property type="evidence" value="ECO:0007669"/>
    <property type="project" value="InterPro"/>
</dbReference>
<keyword evidence="5" id="KW-0325">Glycoprotein</keyword>
<evidence type="ECO:0000256" key="5">
    <source>
        <dbReference type="ARBA" id="ARBA00023180"/>
    </source>
</evidence>
<dbReference type="PANTHER" id="PTHR13234:SF8">
    <property type="entry name" value="GAMMA-INTERFERON-INDUCIBLE LYSOSOMAL THIOL REDUCTASE"/>
    <property type="match status" value="1"/>
</dbReference>
<proteinExistence type="inferred from homology"/>
<keyword evidence="3" id="KW-0964">Secreted</keyword>
<dbReference type="PANTHER" id="PTHR13234">
    <property type="entry name" value="GAMMA-INTERFERON INDUCIBLE LYSOSOMAL THIOL REDUCTASE GILT"/>
    <property type="match status" value="1"/>
</dbReference>
<dbReference type="InterPro" id="IPR004911">
    <property type="entry name" value="Interferon-induced_GILT"/>
</dbReference>
<evidence type="ECO:0000313" key="7">
    <source>
        <dbReference type="Proteomes" id="UP000054007"/>
    </source>
</evidence>
<dbReference type="AlphaFoldDB" id="A0A0D7BPE7"/>
<name>A0A0D7BPE7_9AGAR</name>